<keyword evidence="2" id="KW-1185">Reference proteome</keyword>
<dbReference type="KEGG" id="atm:ANT_19530"/>
<dbReference type="InParanoid" id="E8N6B5"/>
<protein>
    <recommendedName>
        <fullName evidence="3">Asl1-like glycosyl hydrolase catalytic domain-containing protein</fullName>
    </recommendedName>
</protein>
<dbReference type="HOGENOM" id="CLU_612000_0_0_0"/>
<gene>
    <name evidence="1" type="ordered locus">ANT_19530</name>
</gene>
<evidence type="ECO:0000313" key="2">
    <source>
        <dbReference type="Proteomes" id="UP000008922"/>
    </source>
</evidence>
<dbReference type="GO" id="GO:0004553">
    <property type="term" value="F:hydrolase activity, hydrolyzing O-glycosyl compounds"/>
    <property type="evidence" value="ECO:0007669"/>
    <property type="project" value="TreeGrafter"/>
</dbReference>
<dbReference type="InterPro" id="IPR051923">
    <property type="entry name" value="Glycosyl_Hydrolase_39"/>
</dbReference>
<dbReference type="EMBL" id="AP012029">
    <property type="protein sequence ID" value="BAJ63979.1"/>
    <property type="molecule type" value="Genomic_DNA"/>
</dbReference>
<dbReference type="Gene3D" id="3.20.20.80">
    <property type="entry name" value="Glycosidases"/>
    <property type="match status" value="1"/>
</dbReference>
<accession>E8N6B5</accession>
<dbReference type="PANTHER" id="PTHR12631:SF10">
    <property type="entry name" value="BETA-XYLOSIDASE-LIKE PROTEIN-RELATED"/>
    <property type="match status" value="1"/>
</dbReference>
<evidence type="ECO:0000313" key="1">
    <source>
        <dbReference type="EMBL" id="BAJ63979.1"/>
    </source>
</evidence>
<proteinExistence type="predicted"/>
<reference evidence="1 2" key="1">
    <citation type="submission" date="2010-12" db="EMBL/GenBank/DDBJ databases">
        <title>Whole genome sequence of Anaerolinea thermophila UNI-1.</title>
        <authorList>
            <person name="Narita-Yamada S."/>
            <person name="Kishi E."/>
            <person name="Watanabe Y."/>
            <person name="Takasaki K."/>
            <person name="Ankai A."/>
            <person name="Oguchi A."/>
            <person name="Fukui S."/>
            <person name="Takahashi M."/>
            <person name="Yashiro I."/>
            <person name="Hosoyama A."/>
            <person name="Sekiguchi Y."/>
            <person name="Hanada S."/>
            <person name="Fujita N."/>
        </authorList>
    </citation>
    <scope>NUCLEOTIDE SEQUENCE [LARGE SCALE GENOMIC DNA]</scope>
    <source>
        <strain evidence="2">DSM 14523 / JCM 11388 / NBRC 100420 / UNI-1</strain>
    </source>
</reference>
<dbReference type="Proteomes" id="UP000008922">
    <property type="component" value="Chromosome"/>
</dbReference>
<evidence type="ECO:0008006" key="3">
    <source>
        <dbReference type="Google" id="ProtNLM"/>
    </source>
</evidence>
<dbReference type="PANTHER" id="PTHR12631">
    <property type="entry name" value="ALPHA-L-IDURONIDASE"/>
    <property type="match status" value="1"/>
</dbReference>
<dbReference type="eggNOG" id="COG3534">
    <property type="taxonomic scope" value="Bacteria"/>
</dbReference>
<dbReference type="SUPFAM" id="SSF51445">
    <property type="entry name" value="(Trans)glycosidases"/>
    <property type="match status" value="1"/>
</dbReference>
<name>E8N6B5_ANATU</name>
<dbReference type="InterPro" id="IPR017853">
    <property type="entry name" value="GH"/>
</dbReference>
<dbReference type="STRING" id="926569.ANT_19530"/>
<dbReference type="AlphaFoldDB" id="E8N6B5"/>
<sequence>MVEVFVFTHLRTQCNRRWSCDCDHHHSPEKDSIQSEIKLYLNGGHTMKKPTLFSTLVICIFLVLSGTVQAVPAQAQTSTTLYLPLIRRAATTSCRFGIAAIPENAGYAVSLAQFKVGGFVDWNNNPGRVLPGDVTYLRVISVSDPFDDVQVANYAANLARAYPGSYWQIGNEPDTTYQGHGIYQDNVTASQYGHRYYVIATAIRQADPTAKLGFGSVVQPTAVRFRYLEMALARLIQDSGNASTAYGLIDFLSIHAFILNEDEDHNDDGIIDNKWGTGVPKDYNDPYLYCITTNPDGTCKTKILPEALTPAQTYDINRFKSRIQNMRQWMYNNNLRNKPLWITEYGSLLPPITRPEDNLTTLPDSVTAQYMVNTFDYLRTATSTTTGLPADGNRLVQRWFWYSLNEHRYWFGGSLYDPDTSPPQLTLIGQTFINYMAPLMPEEGCLP</sequence>
<organism evidence="1 2">
    <name type="scientific">Anaerolinea thermophila (strain DSM 14523 / JCM 11388 / NBRC 100420 / UNI-1)</name>
    <dbReference type="NCBI Taxonomy" id="926569"/>
    <lineage>
        <taxon>Bacteria</taxon>
        <taxon>Bacillati</taxon>
        <taxon>Chloroflexota</taxon>
        <taxon>Anaerolineae</taxon>
        <taxon>Anaerolineales</taxon>
        <taxon>Anaerolineaceae</taxon>
        <taxon>Anaerolinea</taxon>
    </lineage>
</organism>